<dbReference type="PROSITE" id="PS50835">
    <property type="entry name" value="IG_LIKE"/>
    <property type="match status" value="1"/>
</dbReference>
<dbReference type="Pfam" id="PF08205">
    <property type="entry name" value="C2-set_2"/>
    <property type="match status" value="1"/>
</dbReference>
<comment type="caution">
    <text evidence="4">The sequence shown here is derived from an EMBL/GenBank/DDBJ whole genome shotgun (WGS) entry which is preliminary data.</text>
</comment>
<dbReference type="Proteomes" id="UP000324222">
    <property type="component" value="Unassembled WGS sequence"/>
</dbReference>
<protein>
    <recommendedName>
        <fullName evidence="3">Ig-like domain-containing protein</fullName>
    </recommendedName>
</protein>
<dbReference type="InterPro" id="IPR013162">
    <property type="entry name" value="CD80_C2-set"/>
</dbReference>
<name>A0A5B7E433_PORTR</name>
<dbReference type="InterPro" id="IPR007110">
    <property type="entry name" value="Ig-like_dom"/>
</dbReference>
<sequence>MNTAEEEGEEEEEDEGSRKRKCIPRPSVVWFKDTHLLDSHMESYAQPPDELGPMGATEATNTTVPTKLNTPLPPTRTDPHATPTLSPGSPSVAEGEPYNTLTLGPLTRNDLKLLLTLLPDIHDPILTPPRPTTVSLPVPALSVEVTGPEQPLMAGREYRVVCEVRGSRPPPTIIWYLNNTRLLTATDAVSDPGIVEWTALGMALNTTGQ</sequence>
<evidence type="ECO:0000259" key="3">
    <source>
        <dbReference type="PROSITE" id="PS50835"/>
    </source>
</evidence>
<dbReference type="OrthoDB" id="8825892at2759"/>
<dbReference type="PANTHER" id="PTHR23278">
    <property type="entry name" value="SIDESTEP PROTEIN"/>
    <property type="match status" value="1"/>
</dbReference>
<organism evidence="4 5">
    <name type="scientific">Portunus trituberculatus</name>
    <name type="common">Swimming crab</name>
    <name type="synonym">Neptunus trituberculatus</name>
    <dbReference type="NCBI Taxonomy" id="210409"/>
    <lineage>
        <taxon>Eukaryota</taxon>
        <taxon>Metazoa</taxon>
        <taxon>Ecdysozoa</taxon>
        <taxon>Arthropoda</taxon>
        <taxon>Crustacea</taxon>
        <taxon>Multicrustacea</taxon>
        <taxon>Malacostraca</taxon>
        <taxon>Eumalacostraca</taxon>
        <taxon>Eucarida</taxon>
        <taxon>Decapoda</taxon>
        <taxon>Pleocyemata</taxon>
        <taxon>Brachyura</taxon>
        <taxon>Eubrachyura</taxon>
        <taxon>Portunoidea</taxon>
        <taxon>Portunidae</taxon>
        <taxon>Portuninae</taxon>
        <taxon>Portunus</taxon>
    </lineage>
</organism>
<evidence type="ECO:0000313" key="4">
    <source>
        <dbReference type="EMBL" id="MPC27916.1"/>
    </source>
</evidence>
<dbReference type="InterPro" id="IPR013783">
    <property type="entry name" value="Ig-like_fold"/>
</dbReference>
<feature type="compositionally biased region" description="Polar residues" evidence="2">
    <location>
        <begin position="58"/>
        <end position="69"/>
    </location>
</feature>
<feature type="region of interest" description="Disordered" evidence="2">
    <location>
        <begin position="45"/>
        <end position="98"/>
    </location>
</feature>
<gene>
    <name evidence="4" type="ORF">E2C01_021105</name>
</gene>
<keyword evidence="5" id="KW-1185">Reference proteome</keyword>
<dbReference type="InterPro" id="IPR036179">
    <property type="entry name" value="Ig-like_dom_sf"/>
</dbReference>
<evidence type="ECO:0000256" key="2">
    <source>
        <dbReference type="SAM" id="MobiDB-lite"/>
    </source>
</evidence>
<dbReference type="Gene3D" id="2.60.40.10">
    <property type="entry name" value="Immunoglobulins"/>
    <property type="match status" value="1"/>
</dbReference>
<accession>A0A5B7E433</accession>
<dbReference type="EMBL" id="VSRR010001826">
    <property type="protein sequence ID" value="MPC27916.1"/>
    <property type="molecule type" value="Genomic_DNA"/>
</dbReference>
<reference evidence="4 5" key="1">
    <citation type="submission" date="2019-05" db="EMBL/GenBank/DDBJ databases">
        <title>Another draft genome of Portunus trituberculatus and its Hox gene families provides insights of decapod evolution.</title>
        <authorList>
            <person name="Jeong J.-H."/>
            <person name="Song I."/>
            <person name="Kim S."/>
            <person name="Choi T."/>
            <person name="Kim D."/>
            <person name="Ryu S."/>
            <person name="Kim W."/>
        </authorList>
    </citation>
    <scope>NUCLEOTIDE SEQUENCE [LARGE SCALE GENOMIC DNA]</scope>
    <source>
        <tissue evidence="4">Muscle</tissue>
    </source>
</reference>
<dbReference type="AlphaFoldDB" id="A0A5B7E433"/>
<dbReference type="SUPFAM" id="SSF48726">
    <property type="entry name" value="Immunoglobulin"/>
    <property type="match status" value="1"/>
</dbReference>
<feature type="domain" description="Ig-like" evidence="3">
    <location>
        <begin position="139"/>
        <end position="209"/>
    </location>
</feature>
<dbReference type="PANTHER" id="PTHR23278:SF19">
    <property type="entry name" value="OBSCURIN"/>
    <property type="match status" value="1"/>
</dbReference>
<evidence type="ECO:0000256" key="1">
    <source>
        <dbReference type="ARBA" id="ARBA00023157"/>
    </source>
</evidence>
<feature type="compositionally biased region" description="Acidic residues" evidence="2">
    <location>
        <begin position="1"/>
        <end position="15"/>
    </location>
</feature>
<proteinExistence type="predicted"/>
<evidence type="ECO:0000313" key="5">
    <source>
        <dbReference type="Proteomes" id="UP000324222"/>
    </source>
</evidence>
<feature type="region of interest" description="Disordered" evidence="2">
    <location>
        <begin position="1"/>
        <end position="24"/>
    </location>
</feature>
<keyword evidence="1" id="KW-1015">Disulfide bond</keyword>